<gene>
    <name evidence="4" type="ORF">DFR28_102538</name>
</gene>
<dbReference type="SUPFAM" id="SSF51735">
    <property type="entry name" value="NAD(P)-binding Rossmann-fold domains"/>
    <property type="match status" value="1"/>
</dbReference>
<dbReference type="InParanoid" id="A0A395JKM4"/>
<dbReference type="RefSeq" id="WP_113953916.1">
    <property type="nucleotide sequence ID" value="NZ_QNRT01000002.1"/>
</dbReference>
<evidence type="ECO:0000256" key="2">
    <source>
        <dbReference type="ARBA" id="ARBA00023002"/>
    </source>
</evidence>
<dbReference type="InterPro" id="IPR036291">
    <property type="entry name" value="NAD(P)-bd_dom_sf"/>
</dbReference>
<keyword evidence="5" id="KW-1185">Reference proteome</keyword>
<dbReference type="Gene3D" id="3.40.50.720">
    <property type="entry name" value="NAD(P)-binding Rossmann-like Domain"/>
    <property type="match status" value="1"/>
</dbReference>
<reference evidence="4 5" key="1">
    <citation type="submission" date="2018-06" db="EMBL/GenBank/DDBJ databases">
        <title>Genomic Encyclopedia of Type Strains, Phase IV (KMG-IV): sequencing the most valuable type-strain genomes for metagenomic binning, comparative biology and taxonomic classification.</title>
        <authorList>
            <person name="Goeker M."/>
        </authorList>
    </citation>
    <scope>NUCLEOTIDE SEQUENCE [LARGE SCALE GENOMIC DNA]</scope>
    <source>
        <strain evidence="4 5">DSM 24032</strain>
    </source>
</reference>
<dbReference type="EMBL" id="QNRT01000002">
    <property type="protein sequence ID" value="RBP51119.1"/>
    <property type="molecule type" value="Genomic_DNA"/>
</dbReference>
<sequence>MNLVNKRILITGGTSGIGLEMVRQLCAQNQVIVISRSAELAEEVPATTYPVRIFQADFANQQALKSAMDEIVSNYDQLDVLINNAAIQNTPELLSEAFNYADIQREIDINFTAVCQLSYRMLPLLQGDTESVILNINTGLALSPKRSSAIYCATKGALNLFSQSLQYQLAETNISVQQAFLPLVDTNMTKGRGSNKRAASSVANEIIDGLRNKRIINDVGKAKLLRLMVRFAPSLARKIMRNS</sequence>
<dbReference type="PANTHER" id="PTHR44196:SF1">
    <property type="entry name" value="DEHYDROGENASE_REDUCTASE SDR FAMILY MEMBER 7B"/>
    <property type="match status" value="1"/>
</dbReference>
<accession>A0A395JKM4</accession>
<dbReference type="OrthoDB" id="9803111at2"/>
<dbReference type="GO" id="GO:0016491">
    <property type="term" value="F:oxidoreductase activity"/>
    <property type="evidence" value="ECO:0007669"/>
    <property type="project" value="UniProtKB-KW"/>
</dbReference>
<keyword evidence="2" id="KW-0560">Oxidoreductase</keyword>
<protein>
    <submittedName>
        <fullName evidence="4">Putative oxidoreductase</fullName>
    </submittedName>
</protein>
<evidence type="ECO:0000313" key="4">
    <source>
        <dbReference type="EMBL" id="RBP51119.1"/>
    </source>
</evidence>
<organism evidence="4 5">
    <name type="scientific">Arenicella xantha</name>
    <dbReference type="NCBI Taxonomy" id="644221"/>
    <lineage>
        <taxon>Bacteria</taxon>
        <taxon>Pseudomonadati</taxon>
        <taxon>Pseudomonadota</taxon>
        <taxon>Gammaproteobacteria</taxon>
        <taxon>Arenicellales</taxon>
        <taxon>Arenicellaceae</taxon>
        <taxon>Arenicella</taxon>
    </lineage>
</organism>
<evidence type="ECO:0000256" key="3">
    <source>
        <dbReference type="RuleBase" id="RU000363"/>
    </source>
</evidence>
<dbReference type="GO" id="GO:0016020">
    <property type="term" value="C:membrane"/>
    <property type="evidence" value="ECO:0007669"/>
    <property type="project" value="TreeGrafter"/>
</dbReference>
<comment type="similarity">
    <text evidence="1 3">Belongs to the short-chain dehydrogenases/reductases (SDR) family.</text>
</comment>
<dbReference type="PRINTS" id="PR00080">
    <property type="entry name" value="SDRFAMILY"/>
</dbReference>
<evidence type="ECO:0000256" key="1">
    <source>
        <dbReference type="ARBA" id="ARBA00006484"/>
    </source>
</evidence>
<comment type="caution">
    <text evidence="4">The sequence shown here is derived from an EMBL/GenBank/DDBJ whole genome shotgun (WGS) entry which is preliminary data.</text>
</comment>
<dbReference type="Pfam" id="PF00106">
    <property type="entry name" value="adh_short"/>
    <property type="match status" value="1"/>
</dbReference>
<proteinExistence type="inferred from homology"/>
<evidence type="ECO:0000313" key="5">
    <source>
        <dbReference type="Proteomes" id="UP000253083"/>
    </source>
</evidence>
<dbReference type="PANTHER" id="PTHR44196">
    <property type="entry name" value="DEHYDROGENASE/REDUCTASE SDR FAMILY MEMBER 7B"/>
    <property type="match status" value="1"/>
</dbReference>
<dbReference type="AlphaFoldDB" id="A0A395JKM4"/>
<dbReference type="InterPro" id="IPR002347">
    <property type="entry name" value="SDR_fam"/>
</dbReference>
<name>A0A395JKM4_9GAMM</name>
<dbReference type="Proteomes" id="UP000253083">
    <property type="component" value="Unassembled WGS sequence"/>
</dbReference>
<dbReference type="PRINTS" id="PR00081">
    <property type="entry name" value="GDHRDH"/>
</dbReference>